<keyword evidence="1" id="KW-0479">Metal-binding</keyword>
<dbReference type="InterPro" id="IPR029068">
    <property type="entry name" value="Glyas_Bleomycin-R_OHBP_Dase"/>
</dbReference>
<evidence type="ECO:0000313" key="4">
    <source>
        <dbReference type="Proteomes" id="UP000095672"/>
    </source>
</evidence>
<dbReference type="GO" id="GO:0046491">
    <property type="term" value="P:L-methylmalonyl-CoA metabolic process"/>
    <property type="evidence" value="ECO:0007669"/>
    <property type="project" value="TreeGrafter"/>
</dbReference>
<gene>
    <name evidence="3" type="ORF">AUP74_00236</name>
</gene>
<dbReference type="AlphaFoldDB" id="A0A1C9W3I4"/>
<dbReference type="Gene3D" id="3.10.180.10">
    <property type="entry name" value="2,3-Dihydroxybiphenyl 1,2-Dioxygenase, domain 1"/>
    <property type="match status" value="1"/>
</dbReference>
<dbReference type="SUPFAM" id="SSF54593">
    <property type="entry name" value="Glyoxalase/Bleomycin resistance protein/Dihydroxybiphenyl dioxygenase"/>
    <property type="match status" value="1"/>
</dbReference>
<accession>A0A1C9W3I4</accession>
<proteinExistence type="predicted"/>
<dbReference type="PANTHER" id="PTHR43048">
    <property type="entry name" value="METHYLMALONYL-COA EPIMERASE"/>
    <property type="match status" value="1"/>
</dbReference>
<dbReference type="GO" id="GO:0004493">
    <property type="term" value="F:methylmalonyl-CoA epimerase activity"/>
    <property type="evidence" value="ECO:0007669"/>
    <property type="project" value="TreeGrafter"/>
</dbReference>
<dbReference type="EMBL" id="CP014143">
    <property type="protein sequence ID" value="AOS95708.1"/>
    <property type="molecule type" value="Genomic_DNA"/>
</dbReference>
<dbReference type="GO" id="GO:0016829">
    <property type="term" value="F:lyase activity"/>
    <property type="evidence" value="ECO:0007669"/>
    <property type="project" value="UniProtKB-KW"/>
</dbReference>
<organism evidence="3 4">
    <name type="scientific">Microbulbifer aggregans</name>
    <dbReference type="NCBI Taxonomy" id="1769779"/>
    <lineage>
        <taxon>Bacteria</taxon>
        <taxon>Pseudomonadati</taxon>
        <taxon>Pseudomonadota</taxon>
        <taxon>Gammaproteobacteria</taxon>
        <taxon>Cellvibrionales</taxon>
        <taxon>Microbulbiferaceae</taxon>
        <taxon>Microbulbifer</taxon>
    </lineage>
</organism>
<dbReference type="InterPro" id="IPR037523">
    <property type="entry name" value="VOC_core"/>
</dbReference>
<evidence type="ECO:0000313" key="3">
    <source>
        <dbReference type="EMBL" id="AOS95708.1"/>
    </source>
</evidence>
<keyword evidence="4" id="KW-1185">Reference proteome</keyword>
<keyword evidence="3" id="KW-0456">Lyase</keyword>
<name>A0A1C9W3I4_9GAMM</name>
<dbReference type="KEGG" id="micc:AUP74_00236"/>
<sequence length="186" mass="21201">MDEATGEARLSGLPGLRGMEHVGITVPDLEEATRFFVEVIGCEVFYDIGPISDEQGDWMLRQLNVPPRTRIHKLRFFRCGHGSNFELFEYEAPEQRQEPPRNCDIGGHHLAFYVDDFDAALEHLRAHGVTVLGEPTVRDSGPSAGQTWVYFLSPWGMQLELVSFPEGKGYEKLTERRLWHPAYPEQ</sequence>
<dbReference type="PANTHER" id="PTHR43048:SF6">
    <property type="entry name" value="BLR8189 PROTEIN"/>
    <property type="match status" value="1"/>
</dbReference>
<evidence type="ECO:0000259" key="2">
    <source>
        <dbReference type="PROSITE" id="PS51819"/>
    </source>
</evidence>
<dbReference type="InterPro" id="IPR051785">
    <property type="entry name" value="MMCE/EMCE_epimerase"/>
</dbReference>
<reference evidence="4" key="1">
    <citation type="submission" date="2016-01" db="EMBL/GenBank/DDBJ databases">
        <title>Complete genome sequence of Microbulbifer sp. CCB-MM1, a halophile isolated from Matang Mangrove Forest, Perak.</title>
        <authorList>
            <person name="Moh T.H."/>
            <person name="Dinesh B."/>
            <person name="Lau N.-S."/>
            <person name="Go F."/>
            <person name="Alexander Chong S.-C."/>
        </authorList>
    </citation>
    <scope>NUCLEOTIDE SEQUENCE [LARGE SCALE GENOMIC DNA]</scope>
    <source>
        <strain evidence="4">CCB-MM1</strain>
    </source>
</reference>
<evidence type="ECO:0000256" key="1">
    <source>
        <dbReference type="ARBA" id="ARBA00022723"/>
    </source>
</evidence>
<dbReference type="GO" id="GO:0046872">
    <property type="term" value="F:metal ion binding"/>
    <property type="evidence" value="ECO:0007669"/>
    <property type="project" value="UniProtKB-KW"/>
</dbReference>
<dbReference type="PROSITE" id="PS51819">
    <property type="entry name" value="VOC"/>
    <property type="match status" value="1"/>
</dbReference>
<dbReference type="Proteomes" id="UP000095672">
    <property type="component" value="Chromosome"/>
</dbReference>
<dbReference type="STRING" id="1769779.AUP74_00236"/>
<dbReference type="PATRIC" id="fig|1769779.3.peg.232"/>
<feature type="domain" description="VOC" evidence="2">
    <location>
        <begin position="18"/>
        <end position="164"/>
    </location>
</feature>
<dbReference type="OrthoDB" id="2613830at2"/>
<dbReference type="Pfam" id="PF13669">
    <property type="entry name" value="Glyoxalase_4"/>
    <property type="match status" value="1"/>
</dbReference>
<protein>
    <submittedName>
        <fullName evidence="3">Putative lyase</fullName>
    </submittedName>
</protein>